<accession>A0A4Y2AXR1</accession>
<sequence>MPNQFAPVGTYRLRTVAYGTTPAPCLATTALKVPAEKEQSKFPQAAATLLTDVYVDDILEEIKGLSTGFDIKQSKIKKLALVLDEDNILRVGGRLQETTLTQDKKKHPKLLPAQHRLTKIIMEPFHKKY</sequence>
<dbReference type="PANTHER" id="PTHR47331">
    <property type="entry name" value="PHD-TYPE DOMAIN-CONTAINING PROTEIN"/>
    <property type="match status" value="1"/>
</dbReference>
<keyword evidence="2" id="KW-1185">Reference proteome</keyword>
<dbReference type="EMBL" id="BGPR01000037">
    <property type="protein sequence ID" value="GBL84528.1"/>
    <property type="molecule type" value="Genomic_DNA"/>
</dbReference>
<reference evidence="1 2" key="1">
    <citation type="journal article" date="2019" name="Sci. Rep.">
        <title>Orb-weaving spider Araneus ventricosus genome elucidates the spidroin gene catalogue.</title>
        <authorList>
            <person name="Kono N."/>
            <person name="Nakamura H."/>
            <person name="Ohtoshi R."/>
            <person name="Moran D.A.P."/>
            <person name="Shinohara A."/>
            <person name="Yoshida Y."/>
            <person name="Fujiwara M."/>
            <person name="Mori M."/>
            <person name="Tomita M."/>
            <person name="Arakawa K."/>
        </authorList>
    </citation>
    <scope>NUCLEOTIDE SEQUENCE [LARGE SCALE GENOMIC DNA]</scope>
</reference>
<evidence type="ECO:0000313" key="1">
    <source>
        <dbReference type="EMBL" id="GBL84528.1"/>
    </source>
</evidence>
<proteinExistence type="predicted"/>
<gene>
    <name evidence="1" type="ORF">AVEN_117263_1</name>
</gene>
<dbReference type="AlphaFoldDB" id="A0A4Y2AXR1"/>
<dbReference type="OrthoDB" id="6434642at2759"/>
<comment type="caution">
    <text evidence="1">The sequence shown here is derived from an EMBL/GenBank/DDBJ whole genome shotgun (WGS) entry which is preliminary data.</text>
</comment>
<evidence type="ECO:0008006" key="3">
    <source>
        <dbReference type="Google" id="ProtNLM"/>
    </source>
</evidence>
<evidence type="ECO:0000313" key="2">
    <source>
        <dbReference type="Proteomes" id="UP000499080"/>
    </source>
</evidence>
<name>A0A4Y2AXR1_ARAVE</name>
<protein>
    <recommendedName>
        <fullName evidence="3">Reverse transcriptase domain-containing protein</fullName>
    </recommendedName>
</protein>
<organism evidence="1 2">
    <name type="scientific">Araneus ventricosus</name>
    <name type="common">Orbweaver spider</name>
    <name type="synonym">Epeira ventricosa</name>
    <dbReference type="NCBI Taxonomy" id="182803"/>
    <lineage>
        <taxon>Eukaryota</taxon>
        <taxon>Metazoa</taxon>
        <taxon>Ecdysozoa</taxon>
        <taxon>Arthropoda</taxon>
        <taxon>Chelicerata</taxon>
        <taxon>Arachnida</taxon>
        <taxon>Araneae</taxon>
        <taxon>Araneomorphae</taxon>
        <taxon>Entelegynae</taxon>
        <taxon>Araneoidea</taxon>
        <taxon>Araneidae</taxon>
        <taxon>Araneus</taxon>
    </lineage>
</organism>
<dbReference type="PANTHER" id="PTHR47331:SF6">
    <property type="entry name" value="DOUBLECORTIN DOMAIN-CONTAINING PROTEIN"/>
    <property type="match status" value="1"/>
</dbReference>
<dbReference type="Proteomes" id="UP000499080">
    <property type="component" value="Unassembled WGS sequence"/>
</dbReference>